<dbReference type="AlphaFoldDB" id="A0A445E6N9"/>
<dbReference type="PANTHER" id="PTHR47950:SF44">
    <property type="entry name" value="CYTOCHROME P450, FAMILY 76, SUBFAMILY C, POLYPEPTIDE 5-RELATED"/>
    <property type="match status" value="1"/>
</dbReference>
<dbReference type="Proteomes" id="UP000289738">
    <property type="component" value="Chromosome A02"/>
</dbReference>
<dbReference type="GO" id="GO:0016705">
    <property type="term" value="F:oxidoreductase activity, acting on paired donors, with incorporation or reduction of molecular oxygen"/>
    <property type="evidence" value="ECO:0007669"/>
    <property type="project" value="InterPro"/>
</dbReference>
<protein>
    <submittedName>
        <fullName evidence="2">Uncharacterized protein</fullName>
    </submittedName>
</protein>
<evidence type="ECO:0000313" key="2">
    <source>
        <dbReference type="EMBL" id="RYR70975.1"/>
    </source>
</evidence>
<name>A0A445E6N9_ARAHY</name>
<keyword evidence="3" id="KW-1185">Reference proteome</keyword>
<comment type="similarity">
    <text evidence="1">Belongs to the cytochrome P450 family.</text>
</comment>
<accession>A0A445E6N9</accession>
<dbReference type="GO" id="GO:0004497">
    <property type="term" value="F:monooxygenase activity"/>
    <property type="evidence" value="ECO:0007669"/>
    <property type="project" value="InterPro"/>
</dbReference>
<evidence type="ECO:0000313" key="3">
    <source>
        <dbReference type="Proteomes" id="UP000289738"/>
    </source>
</evidence>
<dbReference type="GO" id="GO:0020037">
    <property type="term" value="F:heme binding"/>
    <property type="evidence" value="ECO:0007669"/>
    <property type="project" value="InterPro"/>
</dbReference>
<dbReference type="GO" id="GO:0005506">
    <property type="term" value="F:iron ion binding"/>
    <property type="evidence" value="ECO:0007669"/>
    <property type="project" value="InterPro"/>
</dbReference>
<dbReference type="PANTHER" id="PTHR47950">
    <property type="entry name" value="CYTOCHROME P450, FAMILY 76, SUBFAMILY C, POLYPEPTIDE 5-RELATED"/>
    <property type="match status" value="1"/>
</dbReference>
<comment type="caution">
    <text evidence="2">The sequence shown here is derived from an EMBL/GenBank/DDBJ whole genome shotgun (WGS) entry which is preliminary data.</text>
</comment>
<sequence length="170" mass="19225">MYSVRLNLWVTRLLYCCHELRWNNSLILCATNIFSPRKLESTSTLRHKKVQELVNFVGTCCTKGEAIDIGKVVFITIMNSFSNTLFSMDFANYGASDDDDHGSHQNFKELIEGILDDAGKINAFDHDIFDERVRLRASSNKNLGGTCDLLDSFLDFIEVNNGSADLGRHH</sequence>
<dbReference type="Gene3D" id="1.10.630.10">
    <property type="entry name" value="Cytochrome P450"/>
    <property type="match status" value="1"/>
</dbReference>
<organism evidence="2 3">
    <name type="scientific">Arachis hypogaea</name>
    <name type="common">Peanut</name>
    <dbReference type="NCBI Taxonomy" id="3818"/>
    <lineage>
        <taxon>Eukaryota</taxon>
        <taxon>Viridiplantae</taxon>
        <taxon>Streptophyta</taxon>
        <taxon>Embryophyta</taxon>
        <taxon>Tracheophyta</taxon>
        <taxon>Spermatophyta</taxon>
        <taxon>Magnoliopsida</taxon>
        <taxon>eudicotyledons</taxon>
        <taxon>Gunneridae</taxon>
        <taxon>Pentapetalae</taxon>
        <taxon>rosids</taxon>
        <taxon>fabids</taxon>
        <taxon>Fabales</taxon>
        <taxon>Fabaceae</taxon>
        <taxon>Papilionoideae</taxon>
        <taxon>50 kb inversion clade</taxon>
        <taxon>dalbergioids sensu lato</taxon>
        <taxon>Dalbergieae</taxon>
        <taxon>Pterocarpus clade</taxon>
        <taxon>Arachis</taxon>
    </lineage>
</organism>
<dbReference type="EMBL" id="SDMP01000002">
    <property type="protein sequence ID" value="RYR70975.1"/>
    <property type="molecule type" value="Genomic_DNA"/>
</dbReference>
<reference evidence="2 3" key="1">
    <citation type="submission" date="2019-01" db="EMBL/GenBank/DDBJ databases">
        <title>Sequencing of cultivated peanut Arachis hypogaea provides insights into genome evolution and oil improvement.</title>
        <authorList>
            <person name="Chen X."/>
        </authorList>
    </citation>
    <scope>NUCLEOTIDE SEQUENCE [LARGE SCALE GENOMIC DNA]</scope>
    <source>
        <strain evidence="3">cv. Fuhuasheng</strain>
        <tissue evidence="2">Leaves</tissue>
    </source>
</reference>
<dbReference type="InterPro" id="IPR036396">
    <property type="entry name" value="Cyt_P450_sf"/>
</dbReference>
<gene>
    <name evidence="2" type="ORF">Ahy_A02g005280</name>
</gene>
<evidence type="ECO:0000256" key="1">
    <source>
        <dbReference type="ARBA" id="ARBA00010617"/>
    </source>
</evidence>
<proteinExistence type="inferred from homology"/>
<dbReference type="STRING" id="3818.A0A445E6N9"/>
<dbReference type="SUPFAM" id="SSF48264">
    <property type="entry name" value="Cytochrome P450"/>
    <property type="match status" value="1"/>
</dbReference>